<name>M1CUY2_SOLTU</name>
<evidence type="ECO:0000256" key="8">
    <source>
        <dbReference type="ARBA" id="ARBA00023306"/>
    </source>
</evidence>
<dbReference type="PANTHER" id="PTHR15459">
    <property type="entry name" value="POLYAMINE-MODULATED FACTOR 1"/>
    <property type="match status" value="1"/>
</dbReference>
<dbReference type="GO" id="GO:0000444">
    <property type="term" value="C:MIS12/MIND type complex"/>
    <property type="evidence" value="ECO:0007669"/>
    <property type="project" value="InterPro"/>
</dbReference>
<evidence type="ECO:0000313" key="12">
    <source>
        <dbReference type="Proteomes" id="UP000011115"/>
    </source>
</evidence>
<dbReference type="ExpressionAtlas" id="M1CUY2">
    <property type="expression patterns" value="baseline"/>
</dbReference>
<reference evidence="12" key="1">
    <citation type="journal article" date="2011" name="Nature">
        <title>Genome sequence and analysis of the tuber crop potato.</title>
        <authorList>
            <consortium name="The Potato Genome Sequencing Consortium"/>
        </authorList>
    </citation>
    <scope>NUCLEOTIDE SEQUENCE [LARGE SCALE GENOMIC DNA]</scope>
    <source>
        <strain evidence="12">cv. DM1-3 516 R44</strain>
    </source>
</reference>
<gene>
    <name evidence="11" type="primary">LOC102589289</name>
</gene>
<dbReference type="OrthoDB" id="506494at2759"/>
<organism evidence="11 12">
    <name type="scientific">Solanum tuberosum</name>
    <name type="common">Potato</name>
    <dbReference type="NCBI Taxonomy" id="4113"/>
    <lineage>
        <taxon>Eukaryota</taxon>
        <taxon>Viridiplantae</taxon>
        <taxon>Streptophyta</taxon>
        <taxon>Embryophyta</taxon>
        <taxon>Tracheophyta</taxon>
        <taxon>Spermatophyta</taxon>
        <taxon>Magnoliopsida</taxon>
        <taxon>eudicotyledons</taxon>
        <taxon>Gunneridae</taxon>
        <taxon>Pentapetalae</taxon>
        <taxon>asterids</taxon>
        <taxon>lamiids</taxon>
        <taxon>Solanales</taxon>
        <taxon>Solanaceae</taxon>
        <taxon>Solanoideae</taxon>
        <taxon>Solaneae</taxon>
        <taxon>Solanum</taxon>
    </lineage>
</organism>
<dbReference type="HOGENOM" id="CLU_2363744_0_0_1"/>
<evidence type="ECO:0000256" key="6">
    <source>
        <dbReference type="ARBA" id="ARBA00022838"/>
    </source>
</evidence>
<keyword evidence="3" id="KW-0158">Chromosome</keyword>
<reference evidence="11" key="2">
    <citation type="submission" date="2015-06" db="UniProtKB">
        <authorList>
            <consortium name="EnsemblPlants"/>
        </authorList>
    </citation>
    <scope>IDENTIFICATION</scope>
    <source>
        <strain evidence="11">DM1-3 516 R44</strain>
    </source>
</reference>
<accession>M1CUY2</accession>
<dbReference type="GO" id="GO:0051301">
    <property type="term" value="P:cell division"/>
    <property type="evidence" value="ECO:0007669"/>
    <property type="project" value="UniProtKB-KW"/>
</dbReference>
<evidence type="ECO:0000256" key="3">
    <source>
        <dbReference type="ARBA" id="ARBA00022454"/>
    </source>
</evidence>
<keyword evidence="6" id="KW-0995">Kinetochore</keyword>
<dbReference type="GO" id="GO:0005634">
    <property type="term" value="C:nucleus"/>
    <property type="evidence" value="ECO:0007669"/>
    <property type="project" value="UniProtKB-SubCell"/>
</dbReference>
<keyword evidence="4" id="KW-0132">Cell division</keyword>
<keyword evidence="8" id="KW-0131">Cell cycle</keyword>
<evidence type="ECO:0000256" key="5">
    <source>
        <dbReference type="ARBA" id="ARBA00022776"/>
    </source>
</evidence>
<dbReference type="Gramene" id="PGSC0003DMT400075313">
    <property type="protein sequence ID" value="PGSC0003DMT400075313"/>
    <property type="gene ID" value="PGSC0003DMG400029288"/>
</dbReference>
<protein>
    <submittedName>
        <fullName evidence="11">Uncharacterized protein</fullName>
    </submittedName>
</protein>
<proteinExistence type="predicted"/>
<evidence type="ECO:0000256" key="9">
    <source>
        <dbReference type="ARBA" id="ARBA00023328"/>
    </source>
</evidence>
<dbReference type="PANTHER" id="PTHR15459:SF3">
    <property type="entry name" value="POLYAMINE-MODULATED FACTOR 1"/>
    <property type="match status" value="1"/>
</dbReference>
<keyword evidence="7" id="KW-0539">Nucleus</keyword>
<dbReference type="InterPro" id="IPR007128">
    <property type="entry name" value="PMF1/Nnf1"/>
</dbReference>
<keyword evidence="12" id="KW-1185">Reference proteome</keyword>
<dbReference type="EnsemblPlants" id="PGSC0003DMT400075313">
    <property type="protein sequence ID" value="PGSC0003DMT400075313"/>
    <property type="gene ID" value="PGSC0003DMG400029288"/>
</dbReference>
<keyword evidence="10" id="KW-0175">Coiled coil</keyword>
<evidence type="ECO:0000256" key="1">
    <source>
        <dbReference type="ARBA" id="ARBA00004123"/>
    </source>
</evidence>
<evidence type="ECO:0000256" key="4">
    <source>
        <dbReference type="ARBA" id="ARBA00022618"/>
    </source>
</evidence>
<dbReference type="Proteomes" id="UP000011115">
    <property type="component" value="Unassembled WGS sequence"/>
</dbReference>
<feature type="coiled-coil region" evidence="10">
    <location>
        <begin position="29"/>
        <end position="63"/>
    </location>
</feature>
<evidence type="ECO:0000256" key="2">
    <source>
        <dbReference type="ARBA" id="ARBA00004629"/>
    </source>
</evidence>
<keyword evidence="9" id="KW-0137">Centromere</keyword>
<evidence type="ECO:0000256" key="10">
    <source>
        <dbReference type="SAM" id="Coils"/>
    </source>
</evidence>
<comment type="subcellular location">
    <subcellularLocation>
        <location evidence="2">Chromosome</location>
        <location evidence="2">Centromere</location>
        <location evidence="2">Kinetochore</location>
    </subcellularLocation>
    <subcellularLocation>
        <location evidence="1">Nucleus</location>
    </subcellularLocation>
</comment>
<evidence type="ECO:0000256" key="7">
    <source>
        <dbReference type="ARBA" id="ARBA00023242"/>
    </source>
</evidence>
<keyword evidence="5" id="KW-0498">Mitosis</keyword>
<sequence length="96" mass="11172">MVEQLVEEQNLDPLFPEKSNVEEVRHYLSEAKQNEINYLTTMLETAEEQKRSITSRLEILKKERHDFSDAAATDIVNKIRTGNQKYNTNNNIGFNS</sequence>
<dbReference type="AlphaFoldDB" id="M1CUY2"/>
<evidence type="ECO:0000313" key="11">
    <source>
        <dbReference type="EnsemblPlants" id="PGSC0003DMT400075313"/>
    </source>
</evidence>